<dbReference type="STRING" id="568069.A0A1J1IVJ1"/>
<organism evidence="11 12">
    <name type="scientific">Clunio marinus</name>
    <dbReference type="NCBI Taxonomy" id="568069"/>
    <lineage>
        <taxon>Eukaryota</taxon>
        <taxon>Metazoa</taxon>
        <taxon>Ecdysozoa</taxon>
        <taxon>Arthropoda</taxon>
        <taxon>Hexapoda</taxon>
        <taxon>Insecta</taxon>
        <taxon>Pterygota</taxon>
        <taxon>Neoptera</taxon>
        <taxon>Endopterygota</taxon>
        <taxon>Diptera</taxon>
        <taxon>Nematocera</taxon>
        <taxon>Chironomoidea</taxon>
        <taxon>Chironomidae</taxon>
        <taxon>Clunio</taxon>
    </lineage>
</organism>
<dbReference type="AlphaFoldDB" id="A0A1J1IVJ1"/>
<feature type="compositionally biased region" description="Basic and acidic residues" evidence="8">
    <location>
        <begin position="191"/>
        <end position="210"/>
    </location>
</feature>
<comment type="domain">
    <text evidence="6">The Q motif is unique to and characteristic of the DEAD box family of RNA helicases and controls ATP binding and hydrolysis.</text>
</comment>
<keyword evidence="4 6" id="KW-0067">ATP-binding</keyword>
<reference evidence="11 12" key="1">
    <citation type="submission" date="2015-04" db="EMBL/GenBank/DDBJ databases">
        <authorList>
            <person name="Syromyatnikov M.Y."/>
            <person name="Popov V.N."/>
        </authorList>
    </citation>
    <scope>NUCLEOTIDE SEQUENCE [LARGE SCALE GENOMIC DNA]</scope>
</reference>
<dbReference type="GO" id="GO:0016787">
    <property type="term" value="F:hydrolase activity"/>
    <property type="evidence" value="ECO:0007669"/>
    <property type="project" value="UniProtKB-KW"/>
</dbReference>
<evidence type="ECO:0000256" key="8">
    <source>
        <dbReference type="SAM" id="MobiDB-lite"/>
    </source>
</evidence>
<evidence type="ECO:0000256" key="4">
    <source>
        <dbReference type="ARBA" id="ARBA00022840"/>
    </source>
</evidence>
<dbReference type="EC" id="3.6.4.13" evidence="6"/>
<dbReference type="GO" id="GO:0003723">
    <property type="term" value="F:RNA binding"/>
    <property type="evidence" value="ECO:0007669"/>
    <property type="project" value="UniProtKB-UniRule"/>
</dbReference>
<comment type="catalytic activity">
    <reaction evidence="6">
        <text>ATP + H2O = ADP + phosphate + H(+)</text>
        <dbReference type="Rhea" id="RHEA:13065"/>
        <dbReference type="ChEBI" id="CHEBI:15377"/>
        <dbReference type="ChEBI" id="CHEBI:15378"/>
        <dbReference type="ChEBI" id="CHEBI:30616"/>
        <dbReference type="ChEBI" id="CHEBI:43474"/>
        <dbReference type="ChEBI" id="CHEBI:456216"/>
        <dbReference type="EC" id="3.6.4.13"/>
    </reaction>
</comment>
<dbReference type="InterPro" id="IPR011545">
    <property type="entry name" value="DEAD/DEAH_box_helicase_dom"/>
</dbReference>
<protein>
    <recommendedName>
        <fullName evidence="6">ATP-dependent RNA helicase</fullName>
        <ecNumber evidence="6">3.6.4.13</ecNumber>
    </recommendedName>
</protein>
<proteinExistence type="inferred from homology"/>
<keyword evidence="5 6" id="KW-0694">RNA-binding</keyword>
<dbReference type="InterPro" id="IPR027417">
    <property type="entry name" value="P-loop_NTPase"/>
</dbReference>
<dbReference type="InterPro" id="IPR001650">
    <property type="entry name" value="Helicase_C-like"/>
</dbReference>
<evidence type="ECO:0000259" key="10">
    <source>
        <dbReference type="PROSITE" id="PS51194"/>
    </source>
</evidence>
<dbReference type="InterPro" id="IPR025313">
    <property type="entry name" value="SPB4-like_CTE"/>
</dbReference>
<evidence type="ECO:0000313" key="12">
    <source>
        <dbReference type="Proteomes" id="UP000183832"/>
    </source>
</evidence>
<dbReference type="Pfam" id="PF00270">
    <property type="entry name" value="DEAD"/>
    <property type="match status" value="1"/>
</dbReference>
<feature type="compositionally biased region" description="Polar residues" evidence="8">
    <location>
        <begin position="156"/>
        <end position="169"/>
    </location>
</feature>
<dbReference type="Pfam" id="PF00271">
    <property type="entry name" value="Helicase_C"/>
    <property type="match status" value="1"/>
</dbReference>
<dbReference type="EMBL" id="CVRI01000059">
    <property type="protein sequence ID" value="CRL03596.1"/>
    <property type="molecule type" value="Genomic_DNA"/>
</dbReference>
<evidence type="ECO:0000256" key="6">
    <source>
        <dbReference type="RuleBase" id="RU365068"/>
    </source>
</evidence>
<evidence type="ECO:0000313" key="11">
    <source>
        <dbReference type="EMBL" id="CRL03596.1"/>
    </source>
</evidence>
<keyword evidence="7" id="KW-0175">Coiled coil</keyword>
<keyword evidence="12" id="KW-1185">Reference proteome</keyword>
<accession>A0A1J1IVJ1</accession>
<name>A0A1J1IVJ1_9DIPT</name>
<comment type="function">
    <text evidence="6">RNA helicase.</text>
</comment>
<evidence type="ECO:0000256" key="7">
    <source>
        <dbReference type="SAM" id="Coils"/>
    </source>
</evidence>
<feature type="coiled-coil region" evidence="7">
    <location>
        <begin position="688"/>
        <end position="715"/>
    </location>
</feature>
<feature type="compositionally biased region" description="Polar residues" evidence="8">
    <location>
        <begin position="1"/>
        <end position="14"/>
    </location>
</feature>
<sequence length="833" mass="95298">MELLLNVTTSNGNPNKEKKDEKNKIHYAGSGFSFEFTNEEKPKATVLARKRPSKKLEENPAVDFKLSSTIDELKEENKKPHGKIKKKISEPTAILNEILERDSKHDLPKQLPTVDFMDEPVKFKKGKAKGNDNDDKHTKIVDFAKKLANYNPASFASHQQNKQANNQNSLPPPKRQKPKFSKVSNPFPNDPSKKVANKEKQQKSPTKEQKPSISEKPGTCSSSSNSNVFASESVDSLKIHPFAIRNMKDLLKFHQLTHVQQKAIPPALEGKDLLIRSPTGSGKTLSYALPIVEKLHKMEPKLTRGDGIHAIVIVPTRELAVQTYELFMKLVRPFRWLVPGYLSGGEKRKAEKARLRNGINILISTPGRICDHLLHTESMKLDKIQIFALDEADRLLELGYENDVKKVVDTISEQNKDSRNIQKILLSATLTSKVKKLAGLTLTDPVYVDNDSVDVINDSMMNTESDDNIVIPSGIEQKYFMLPPKLRFIVLCSLIVQQINRGAKKIVIFFPTQHVVDFNYDIMVEFLTQPFTRKEKTAKSYLNDNDDDIDGMLEEQEEDEDEDEGNIWVPNVTFFKLFGSMTQIERVSVFREFKAVKAGVLLCTDVAARGLDVPQVDLVIQYSAPQELNNYYHRIGRTARAGNKGEALIFLNRNEEKFVELLKEKNVEINEEDYHKCLKEARLPNMNIKFFEERIVTLQRKLENLLNDDNELRMKASKAFTSWICYYKTFSKELRHIFNLREMHMGHIANNFGLRDAPKSIVKQHSTADDVKKERNKNFDFDHRVHVPRGDQRSINKLKRKYGDFSRTNFSKSSTISEFDSGLPEVNKKVRTK</sequence>
<feature type="region of interest" description="Disordered" evidence="8">
    <location>
        <begin position="156"/>
        <end position="227"/>
    </location>
</feature>
<dbReference type="SMART" id="SM00490">
    <property type="entry name" value="HELICc"/>
    <property type="match status" value="1"/>
</dbReference>
<evidence type="ECO:0000256" key="2">
    <source>
        <dbReference type="ARBA" id="ARBA00022801"/>
    </source>
</evidence>
<comment type="similarity">
    <text evidence="6">Belongs to the DEAD box helicase family.</text>
</comment>
<dbReference type="OrthoDB" id="422663at2759"/>
<dbReference type="SUPFAM" id="SSF52540">
    <property type="entry name" value="P-loop containing nucleoside triphosphate hydrolases"/>
    <property type="match status" value="1"/>
</dbReference>
<dbReference type="Proteomes" id="UP000183832">
    <property type="component" value="Unassembled WGS sequence"/>
</dbReference>
<dbReference type="CDD" id="cd17949">
    <property type="entry name" value="DEADc_DDX31"/>
    <property type="match status" value="1"/>
</dbReference>
<dbReference type="SMART" id="SM00487">
    <property type="entry name" value="DEXDc"/>
    <property type="match status" value="1"/>
</dbReference>
<feature type="region of interest" description="Disordered" evidence="8">
    <location>
        <begin position="1"/>
        <end position="23"/>
    </location>
</feature>
<keyword evidence="3 6" id="KW-0347">Helicase</keyword>
<feature type="domain" description="Helicase ATP-binding" evidence="9">
    <location>
        <begin position="264"/>
        <end position="448"/>
    </location>
</feature>
<dbReference type="Pfam" id="PF13959">
    <property type="entry name" value="CTE_SPB4"/>
    <property type="match status" value="1"/>
</dbReference>
<gene>
    <name evidence="11" type="ORF">CLUMA_CG016211</name>
</gene>
<evidence type="ECO:0000256" key="5">
    <source>
        <dbReference type="ARBA" id="ARBA00022884"/>
    </source>
</evidence>
<evidence type="ECO:0000256" key="1">
    <source>
        <dbReference type="ARBA" id="ARBA00022741"/>
    </source>
</evidence>
<dbReference type="SMART" id="SM01178">
    <property type="entry name" value="DUF4217"/>
    <property type="match status" value="1"/>
</dbReference>
<dbReference type="Gene3D" id="3.40.50.300">
    <property type="entry name" value="P-loop containing nucleotide triphosphate hydrolases"/>
    <property type="match status" value="2"/>
</dbReference>
<dbReference type="GO" id="GO:0003724">
    <property type="term" value="F:RNA helicase activity"/>
    <property type="evidence" value="ECO:0007669"/>
    <property type="project" value="UniProtKB-EC"/>
</dbReference>
<dbReference type="CDD" id="cd18787">
    <property type="entry name" value="SF2_C_DEAD"/>
    <property type="match status" value="1"/>
</dbReference>
<keyword evidence="2 6" id="KW-0378">Hydrolase</keyword>
<evidence type="ECO:0000259" key="9">
    <source>
        <dbReference type="PROSITE" id="PS51192"/>
    </source>
</evidence>
<dbReference type="PROSITE" id="PS51192">
    <property type="entry name" value="HELICASE_ATP_BIND_1"/>
    <property type="match status" value="1"/>
</dbReference>
<dbReference type="PROSITE" id="PS51194">
    <property type="entry name" value="HELICASE_CTER"/>
    <property type="match status" value="1"/>
</dbReference>
<dbReference type="InterPro" id="IPR014001">
    <property type="entry name" value="Helicase_ATP-bd"/>
</dbReference>
<keyword evidence="1 6" id="KW-0547">Nucleotide-binding</keyword>
<feature type="domain" description="Helicase C-terminal" evidence="10">
    <location>
        <begin position="474"/>
        <end position="689"/>
    </location>
</feature>
<evidence type="ECO:0000256" key="3">
    <source>
        <dbReference type="ARBA" id="ARBA00022806"/>
    </source>
</evidence>
<dbReference type="PANTHER" id="PTHR24031">
    <property type="entry name" value="RNA HELICASE"/>
    <property type="match status" value="1"/>
</dbReference>
<dbReference type="GO" id="GO:0005524">
    <property type="term" value="F:ATP binding"/>
    <property type="evidence" value="ECO:0007669"/>
    <property type="project" value="UniProtKB-UniRule"/>
</dbReference>